<reference evidence="4 5" key="1">
    <citation type="journal article" date="2021" name="ISME Commun">
        <title>Automated analysis of genomic sequences facilitates high-throughput and comprehensive description of bacteria.</title>
        <authorList>
            <person name="Hitch T.C.A."/>
        </authorList>
    </citation>
    <scope>NUCLEOTIDE SEQUENCE [LARGE SCALE GENOMIC DNA]</scope>
    <source>
        <strain evidence="4 5">Sanger_03</strain>
    </source>
</reference>
<dbReference type="Gene3D" id="3.90.550.10">
    <property type="entry name" value="Spore Coat Polysaccharide Biosynthesis Protein SpsA, Chain A"/>
    <property type="match status" value="1"/>
</dbReference>
<dbReference type="InterPro" id="IPR029044">
    <property type="entry name" value="Nucleotide-diphossugar_trans"/>
</dbReference>
<keyword evidence="1" id="KW-0328">Glycosyltransferase</keyword>
<dbReference type="Proteomes" id="UP001652431">
    <property type="component" value="Unassembled WGS sequence"/>
</dbReference>
<dbReference type="PANTHER" id="PTHR22916:SF51">
    <property type="entry name" value="GLYCOSYLTRANSFERASE EPSH-RELATED"/>
    <property type="match status" value="1"/>
</dbReference>
<evidence type="ECO:0000259" key="3">
    <source>
        <dbReference type="Pfam" id="PF00535"/>
    </source>
</evidence>
<dbReference type="RefSeq" id="WP_262575283.1">
    <property type="nucleotide sequence ID" value="NZ_JAOQJU010000009.1"/>
</dbReference>
<evidence type="ECO:0000313" key="4">
    <source>
        <dbReference type="EMBL" id="MCU6686754.1"/>
    </source>
</evidence>
<dbReference type="EMBL" id="JAOQJU010000009">
    <property type="protein sequence ID" value="MCU6686754.1"/>
    <property type="molecule type" value="Genomic_DNA"/>
</dbReference>
<sequence length="346" mass="40555">MQSYNPLVSIIVPVYHVEKYFSQCVNSLLNQTYRNIEIILVDDGGDDTCPSLCDSYAAQDDRVKSIHKKNEGQSFARRTGFEASQGEYIMYVDSDDWIDAETIEYCVNNIDGAEVVCFGYKRIYNSRVFMTPLFASDRDLSGQYIQRRMVGLVGNELSHVEEADRLVTMWGKLYSRKIASKGVWISEREVCTSEDALYNLFAFSECDVVRYVNKCFYNYRKTDNGTTTRKYRPRMFEQWKLLFHYLDNYIKECDEDFHIALENRIALSPVSLGLNEICNPEGFFAGVRKMKKILQDDEIVHAYQKLEFQYFPIKWKVFFYMCKLKTALPLMFMIIMINKMRALFSE</sequence>
<feature type="domain" description="Glycosyltransferase 2-like" evidence="3">
    <location>
        <begin position="9"/>
        <end position="132"/>
    </location>
</feature>
<dbReference type="Pfam" id="PF00535">
    <property type="entry name" value="Glycos_transf_2"/>
    <property type="match status" value="1"/>
</dbReference>
<accession>A0ABT2RMW2</accession>
<proteinExistence type="predicted"/>
<protein>
    <submittedName>
        <fullName evidence="4">Glycosyltransferase</fullName>
    </submittedName>
</protein>
<keyword evidence="5" id="KW-1185">Reference proteome</keyword>
<dbReference type="CDD" id="cd00761">
    <property type="entry name" value="Glyco_tranf_GTA_type"/>
    <property type="match status" value="1"/>
</dbReference>
<name>A0ABT2RMW2_9FIRM</name>
<keyword evidence="2" id="KW-0808">Transferase</keyword>
<evidence type="ECO:0000256" key="2">
    <source>
        <dbReference type="ARBA" id="ARBA00022679"/>
    </source>
</evidence>
<evidence type="ECO:0000313" key="5">
    <source>
        <dbReference type="Proteomes" id="UP001652431"/>
    </source>
</evidence>
<dbReference type="InterPro" id="IPR001173">
    <property type="entry name" value="Glyco_trans_2-like"/>
</dbReference>
<gene>
    <name evidence="4" type="ORF">OCV99_09395</name>
</gene>
<comment type="caution">
    <text evidence="4">The sequence shown here is derived from an EMBL/GenBank/DDBJ whole genome shotgun (WGS) entry which is preliminary data.</text>
</comment>
<organism evidence="4 5">
    <name type="scientific">Dorea acetigenes</name>
    <dbReference type="NCBI Taxonomy" id="2981787"/>
    <lineage>
        <taxon>Bacteria</taxon>
        <taxon>Bacillati</taxon>
        <taxon>Bacillota</taxon>
        <taxon>Clostridia</taxon>
        <taxon>Lachnospirales</taxon>
        <taxon>Lachnospiraceae</taxon>
        <taxon>Dorea</taxon>
    </lineage>
</organism>
<dbReference type="SUPFAM" id="SSF53448">
    <property type="entry name" value="Nucleotide-diphospho-sugar transferases"/>
    <property type="match status" value="1"/>
</dbReference>
<dbReference type="PANTHER" id="PTHR22916">
    <property type="entry name" value="GLYCOSYLTRANSFERASE"/>
    <property type="match status" value="1"/>
</dbReference>
<evidence type="ECO:0000256" key="1">
    <source>
        <dbReference type="ARBA" id="ARBA00022676"/>
    </source>
</evidence>